<protein>
    <submittedName>
        <fullName evidence="6">Ribonuclease 3-like protein 2-like isoform X2</fullName>
    </submittedName>
</protein>
<evidence type="ECO:0000259" key="5">
    <source>
        <dbReference type="PROSITE" id="PS50142"/>
    </source>
</evidence>
<reference evidence="6" key="1">
    <citation type="submission" date="2020-01" db="EMBL/GenBank/DDBJ databases">
        <title>Genome sequence of Kobresia littledalei, the first chromosome-level genome in the family Cyperaceae.</title>
        <authorList>
            <person name="Qu G."/>
        </authorList>
    </citation>
    <scope>NUCLEOTIDE SEQUENCE</scope>
    <source>
        <strain evidence="6">C.B.Clarke</strain>
        <tissue evidence="6">Leaf</tissue>
    </source>
</reference>
<dbReference type="InterPro" id="IPR000999">
    <property type="entry name" value="RNase_III_dom"/>
</dbReference>
<dbReference type="InterPro" id="IPR036389">
    <property type="entry name" value="RNase_III_sf"/>
</dbReference>
<dbReference type="InterPro" id="IPR014720">
    <property type="entry name" value="dsRBD_dom"/>
</dbReference>
<dbReference type="SMART" id="SM00535">
    <property type="entry name" value="RIBOc"/>
    <property type="match status" value="1"/>
</dbReference>
<evidence type="ECO:0000259" key="4">
    <source>
        <dbReference type="PROSITE" id="PS50137"/>
    </source>
</evidence>
<dbReference type="GO" id="GO:0003723">
    <property type="term" value="F:RNA binding"/>
    <property type="evidence" value="ECO:0007669"/>
    <property type="project" value="UniProtKB-UniRule"/>
</dbReference>
<evidence type="ECO:0000256" key="3">
    <source>
        <dbReference type="PROSITE-ProRule" id="PRU00266"/>
    </source>
</evidence>
<dbReference type="PROSITE" id="PS50142">
    <property type="entry name" value="RNASE_3_2"/>
    <property type="match status" value="1"/>
</dbReference>
<dbReference type="SUPFAM" id="SSF69065">
    <property type="entry name" value="RNase III domain-like"/>
    <property type="match status" value="1"/>
</dbReference>
<sequence length="345" mass="39166">MREAEQILGYSFLKPSLLEEALTHSSFSKLDTISSQQLELVGDAVLTLAMTNYLKLSHRDLTRGRISTLRSANLCTERLARVAVRHNIYPLVRRNSPELDKKVEEFTKTVMLESEDQIYGGITQKAPKVLADVVEAIAAAIYEDSSFNLDVMWEVVKRLLEPLVTPETFVEQPVTALHQLCQKNGKVVEFHTWRKGKTTNIDVLVDSKSVGFGSSEHKTIAKLNAARDALEKLNGEKSNLLIKSLPKEVEDEKEAKQKLNVLRMKRHWHPPPVHQCWRVKWPMKIDEGFKDDNEVSKFKLNLYVLFKLQFKNLCVGWVEVGRVGHGHGRVRQPTGMGMQEQAGAD</sequence>
<dbReference type="GO" id="GO:0005634">
    <property type="term" value="C:nucleus"/>
    <property type="evidence" value="ECO:0007669"/>
    <property type="project" value="TreeGrafter"/>
</dbReference>
<organism evidence="6 7">
    <name type="scientific">Carex littledalei</name>
    <dbReference type="NCBI Taxonomy" id="544730"/>
    <lineage>
        <taxon>Eukaryota</taxon>
        <taxon>Viridiplantae</taxon>
        <taxon>Streptophyta</taxon>
        <taxon>Embryophyta</taxon>
        <taxon>Tracheophyta</taxon>
        <taxon>Spermatophyta</taxon>
        <taxon>Magnoliopsida</taxon>
        <taxon>Liliopsida</taxon>
        <taxon>Poales</taxon>
        <taxon>Cyperaceae</taxon>
        <taxon>Cyperoideae</taxon>
        <taxon>Cariceae</taxon>
        <taxon>Carex</taxon>
        <taxon>Carex subgen. Euthyceras</taxon>
    </lineage>
</organism>
<dbReference type="SMART" id="SM00358">
    <property type="entry name" value="DSRM"/>
    <property type="match status" value="1"/>
</dbReference>
<keyword evidence="2 3" id="KW-0694">RNA-binding</keyword>
<comment type="caution">
    <text evidence="6">The sequence shown here is derived from an EMBL/GenBank/DDBJ whole genome shotgun (WGS) entry which is preliminary data.</text>
</comment>
<evidence type="ECO:0000256" key="1">
    <source>
        <dbReference type="ARBA" id="ARBA00022801"/>
    </source>
</evidence>
<dbReference type="GO" id="GO:0005737">
    <property type="term" value="C:cytoplasm"/>
    <property type="evidence" value="ECO:0007669"/>
    <property type="project" value="TreeGrafter"/>
</dbReference>
<proteinExistence type="predicted"/>
<accession>A0A833VMP0</accession>
<dbReference type="CDD" id="cd00593">
    <property type="entry name" value="RIBOc"/>
    <property type="match status" value="1"/>
</dbReference>
<evidence type="ECO:0000313" key="7">
    <source>
        <dbReference type="Proteomes" id="UP000623129"/>
    </source>
</evidence>
<keyword evidence="1" id="KW-0378">Hydrolase</keyword>
<feature type="domain" description="RNase III" evidence="5">
    <location>
        <begin position="1"/>
        <end position="146"/>
    </location>
</feature>
<dbReference type="Gene3D" id="3.30.160.20">
    <property type="match status" value="1"/>
</dbReference>
<dbReference type="PROSITE" id="PS50137">
    <property type="entry name" value="DS_RBD"/>
    <property type="match status" value="1"/>
</dbReference>
<dbReference type="PANTHER" id="PTHR14950">
    <property type="entry name" value="DICER-RELATED"/>
    <property type="match status" value="1"/>
</dbReference>
<evidence type="ECO:0000313" key="6">
    <source>
        <dbReference type="EMBL" id="KAF3328844.1"/>
    </source>
</evidence>
<feature type="domain" description="DRBM" evidence="4">
    <location>
        <begin position="172"/>
        <end position="235"/>
    </location>
</feature>
<dbReference type="GO" id="GO:0004525">
    <property type="term" value="F:ribonuclease III activity"/>
    <property type="evidence" value="ECO:0007669"/>
    <property type="project" value="InterPro"/>
</dbReference>
<dbReference type="OrthoDB" id="416741at2759"/>
<name>A0A833VMP0_9POAL</name>
<dbReference type="EMBL" id="SWLB01000015">
    <property type="protein sequence ID" value="KAF3328844.1"/>
    <property type="molecule type" value="Genomic_DNA"/>
</dbReference>
<gene>
    <name evidence="6" type="ORF">FCM35_KLT05922</name>
</gene>
<dbReference type="Pfam" id="PF00636">
    <property type="entry name" value="Ribonuclease_3"/>
    <property type="match status" value="1"/>
</dbReference>
<dbReference type="Pfam" id="PF00035">
    <property type="entry name" value="dsrm"/>
    <property type="match status" value="1"/>
</dbReference>
<dbReference type="AlphaFoldDB" id="A0A833VMP0"/>
<evidence type="ECO:0000256" key="2">
    <source>
        <dbReference type="ARBA" id="ARBA00022884"/>
    </source>
</evidence>
<dbReference type="Proteomes" id="UP000623129">
    <property type="component" value="Unassembled WGS sequence"/>
</dbReference>
<keyword evidence="7" id="KW-1185">Reference proteome</keyword>
<dbReference type="GO" id="GO:0030422">
    <property type="term" value="P:siRNA processing"/>
    <property type="evidence" value="ECO:0007669"/>
    <property type="project" value="TreeGrafter"/>
</dbReference>
<dbReference type="PANTHER" id="PTHR14950:SF49">
    <property type="entry name" value="RIBONUCLEASE 3-LIKE PROTEIN 2-RELATED"/>
    <property type="match status" value="1"/>
</dbReference>
<dbReference type="SUPFAM" id="SSF54768">
    <property type="entry name" value="dsRNA-binding domain-like"/>
    <property type="match status" value="1"/>
</dbReference>
<dbReference type="Gene3D" id="1.10.1520.10">
    <property type="entry name" value="Ribonuclease III domain"/>
    <property type="match status" value="1"/>
</dbReference>